<keyword evidence="2" id="KW-0812">Transmembrane</keyword>
<dbReference type="Gramene" id="TuG1812G0500003363.01.T01">
    <property type="protein sequence ID" value="TuG1812G0500003363.01.T01"/>
    <property type="gene ID" value="TuG1812G0500003363.01"/>
</dbReference>
<dbReference type="Proteomes" id="UP000015106">
    <property type="component" value="Chromosome 5"/>
</dbReference>
<feature type="transmembrane region" description="Helical" evidence="2">
    <location>
        <begin position="96"/>
        <end position="118"/>
    </location>
</feature>
<proteinExistence type="predicted"/>
<keyword evidence="4" id="KW-1185">Reference proteome</keyword>
<evidence type="ECO:0000256" key="1">
    <source>
        <dbReference type="SAM" id="MobiDB-lite"/>
    </source>
</evidence>
<dbReference type="EnsemblPlants" id="TuG1812G0500003363.01.T01">
    <property type="protein sequence ID" value="TuG1812G0500003363.01.T01"/>
    <property type="gene ID" value="TuG1812G0500003363.01"/>
</dbReference>
<keyword evidence="2" id="KW-1133">Transmembrane helix</keyword>
<sequence>AATLPPSGCPRRRSSRHSASCPVGGPSSIRPAVQTHRPRPFTFATPLSSSHHEVFSPAPATNTGHCPFFHNGSSTNTSVVVLKPVPHATSVQALLMYAYTKSTTLATLLVLALAYFLINNPIATSWGKGSHVEAILVLTRCLYSSP</sequence>
<protein>
    <submittedName>
        <fullName evidence="3">Uncharacterized protein</fullName>
    </submittedName>
</protein>
<reference evidence="3" key="2">
    <citation type="submission" date="2018-03" db="EMBL/GenBank/DDBJ databases">
        <title>The Triticum urartu genome reveals the dynamic nature of wheat genome evolution.</title>
        <authorList>
            <person name="Ling H."/>
            <person name="Ma B."/>
            <person name="Shi X."/>
            <person name="Liu H."/>
            <person name="Dong L."/>
            <person name="Sun H."/>
            <person name="Cao Y."/>
            <person name="Gao Q."/>
            <person name="Zheng S."/>
            <person name="Li Y."/>
            <person name="Yu Y."/>
            <person name="Du H."/>
            <person name="Qi M."/>
            <person name="Li Y."/>
            <person name="Yu H."/>
            <person name="Cui Y."/>
            <person name="Wang N."/>
            <person name="Chen C."/>
            <person name="Wu H."/>
            <person name="Zhao Y."/>
            <person name="Zhang J."/>
            <person name="Li Y."/>
            <person name="Zhou W."/>
            <person name="Zhang B."/>
            <person name="Hu W."/>
            <person name="Eijk M."/>
            <person name="Tang J."/>
            <person name="Witsenboer H."/>
            <person name="Zhao S."/>
            <person name="Li Z."/>
            <person name="Zhang A."/>
            <person name="Wang D."/>
            <person name="Liang C."/>
        </authorList>
    </citation>
    <scope>NUCLEOTIDE SEQUENCE [LARGE SCALE GENOMIC DNA]</scope>
    <source>
        <strain evidence="3">cv. G1812</strain>
    </source>
</reference>
<feature type="region of interest" description="Disordered" evidence="1">
    <location>
        <begin position="1"/>
        <end position="35"/>
    </location>
</feature>
<name>A0A8R7QHZ9_TRIUA</name>
<dbReference type="AlphaFoldDB" id="A0A8R7QHZ9"/>
<accession>A0A8R7QHZ9</accession>
<reference evidence="3" key="3">
    <citation type="submission" date="2022-06" db="UniProtKB">
        <authorList>
            <consortium name="EnsemblPlants"/>
        </authorList>
    </citation>
    <scope>IDENTIFICATION</scope>
</reference>
<evidence type="ECO:0000256" key="2">
    <source>
        <dbReference type="SAM" id="Phobius"/>
    </source>
</evidence>
<organism evidence="3 4">
    <name type="scientific">Triticum urartu</name>
    <name type="common">Red wild einkorn</name>
    <name type="synonym">Crithodium urartu</name>
    <dbReference type="NCBI Taxonomy" id="4572"/>
    <lineage>
        <taxon>Eukaryota</taxon>
        <taxon>Viridiplantae</taxon>
        <taxon>Streptophyta</taxon>
        <taxon>Embryophyta</taxon>
        <taxon>Tracheophyta</taxon>
        <taxon>Spermatophyta</taxon>
        <taxon>Magnoliopsida</taxon>
        <taxon>Liliopsida</taxon>
        <taxon>Poales</taxon>
        <taxon>Poaceae</taxon>
        <taxon>BOP clade</taxon>
        <taxon>Pooideae</taxon>
        <taxon>Triticodae</taxon>
        <taxon>Triticeae</taxon>
        <taxon>Triticinae</taxon>
        <taxon>Triticum</taxon>
    </lineage>
</organism>
<keyword evidence="2" id="KW-0472">Membrane</keyword>
<evidence type="ECO:0000313" key="3">
    <source>
        <dbReference type="EnsemblPlants" id="TuG1812G0500003363.01.T01"/>
    </source>
</evidence>
<evidence type="ECO:0000313" key="4">
    <source>
        <dbReference type="Proteomes" id="UP000015106"/>
    </source>
</evidence>
<reference evidence="4" key="1">
    <citation type="journal article" date="2013" name="Nature">
        <title>Draft genome of the wheat A-genome progenitor Triticum urartu.</title>
        <authorList>
            <person name="Ling H.Q."/>
            <person name="Zhao S."/>
            <person name="Liu D."/>
            <person name="Wang J."/>
            <person name="Sun H."/>
            <person name="Zhang C."/>
            <person name="Fan H."/>
            <person name="Li D."/>
            <person name="Dong L."/>
            <person name="Tao Y."/>
            <person name="Gao C."/>
            <person name="Wu H."/>
            <person name="Li Y."/>
            <person name="Cui Y."/>
            <person name="Guo X."/>
            <person name="Zheng S."/>
            <person name="Wang B."/>
            <person name="Yu K."/>
            <person name="Liang Q."/>
            <person name="Yang W."/>
            <person name="Lou X."/>
            <person name="Chen J."/>
            <person name="Feng M."/>
            <person name="Jian J."/>
            <person name="Zhang X."/>
            <person name="Luo G."/>
            <person name="Jiang Y."/>
            <person name="Liu J."/>
            <person name="Wang Z."/>
            <person name="Sha Y."/>
            <person name="Zhang B."/>
            <person name="Wu H."/>
            <person name="Tang D."/>
            <person name="Shen Q."/>
            <person name="Xue P."/>
            <person name="Zou S."/>
            <person name="Wang X."/>
            <person name="Liu X."/>
            <person name="Wang F."/>
            <person name="Yang Y."/>
            <person name="An X."/>
            <person name="Dong Z."/>
            <person name="Zhang K."/>
            <person name="Zhang X."/>
            <person name="Luo M.C."/>
            <person name="Dvorak J."/>
            <person name="Tong Y."/>
            <person name="Wang J."/>
            <person name="Yang H."/>
            <person name="Li Z."/>
            <person name="Wang D."/>
            <person name="Zhang A."/>
            <person name="Wang J."/>
        </authorList>
    </citation>
    <scope>NUCLEOTIDE SEQUENCE</scope>
    <source>
        <strain evidence="4">cv. G1812</strain>
    </source>
</reference>